<proteinExistence type="predicted"/>
<evidence type="ECO:0000313" key="1">
    <source>
        <dbReference type="EMBL" id="CAF3358046.1"/>
    </source>
</evidence>
<dbReference type="Proteomes" id="UP000663825">
    <property type="component" value="Unassembled WGS sequence"/>
</dbReference>
<accession>A0A817WNA1</accession>
<dbReference type="AlphaFoldDB" id="A0A817WNA1"/>
<organism evidence="1 3">
    <name type="scientific">Rotaria socialis</name>
    <dbReference type="NCBI Taxonomy" id="392032"/>
    <lineage>
        <taxon>Eukaryota</taxon>
        <taxon>Metazoa</taxon>
        <taxon>Spiralia</taxon>
        <taxon>Gnathifera</taxon>
        <taxon>Rotifera</taxon>
        <taxon>Eurotatoria</taxon>
        <taxon>Bdelloidea</taxon>
        <taxon>Philodinida</taxon>
        <taxon>Philodinidae</taxon>
        <taxon>Rotaria</taxon>
    </lineage>
</organism>
<sequence>MPTINRTISMVSVRSLNHNTLDRLVDVIDTSASSTLNTDNSESLNLQNFREALASWDVGSLKQQVIKRFEDYLSGNIDYLNLSLLGLKTLPDAILRIPQLEIISLSGN</sequence>
<reference evidence="1" key="1">
    <citation type="submission" date="2021-02" db="EMBL/GenBank/DDBJ databases">
        <authorList>
            <person name="Nowell W R."/>
        </authorList>
    </citation>
    <scope>NUCLEOTIDE SEQUENCE</scope>
</reference>
<protein>
    <recommendedName>
        <fullName evidence="4">Leucine-rich repeat domain-containing protein</fullName>
    </recommendedName>
</protein>
<comment type="caution">
    <text evidence="1">The sequence shown here is derived from an EMBL/GenBank/DDBJ whole genome shotgun (WGS) entry which is preliminary data.</text>
</comment>
<evidence type="ECO:0000313" key="2">
    <source>
        <dbReference type="EMBL" id="CAF3410581.1"/>
    </source>
</evidence>
<name>A0A817WNA1_9BILA</name>
<evidence type="ECO:0008006" key="4">
    <source>
        <dbReference type="Google" id="ProtNLM"/>
    </source>
</evidence>
<dbReference type="EMBL" id="CAJNYD010001654">
    <property type="protein sequence ID" value="CAF3358046.1"/>
    <property type="molecule type" value="Genomic_DNA"/>
</dbReference>
<dbReference type="Proteomes" id="UP000663833">
    <property type="component" value="Unassembled WGS sequence"/>
</dbReference>
<dbReference type="EMBL" id="CAJNXB010005124">
    <property type="protein sequence ID" value="CAF3410581.1"/>
    <property type="molecule type" value="Genomic_DNA"/>
</dbReference>
<gene>
    <name evidence="1" type="ORF">LUA448_LOCUS13685</name>
    <name evidence="2" type="ORF">TIS948_LOCUS28553</name>
</gene>
<dbReference type="OrthoDB" id="1060944at2759"/>
<evidence type="ECO:0000313" key="3">
    <source>
        <dbReference type="Proteomes" id="UP000663833"/>
    </source>
</evidence>